<comment type="caution">
    <text evidence="2">The sequence shown here is derived from an EMBL/GenBank/DDBJ whole genome shotgun (WGS) entry which is preliminary data.</text>
</comment>
<dbReference type="EMBL" id="JAEEGA010000009">
    <property type="protein sequence ID" value="MBP1042250.1"/>
    <property type="molecule type" value="Genomic_DNA"/>
</dbReference>
<gene>
    <name evidence="2" type="ORF">I6N95_14620</name>
</gene>
<keyword evidence="1" id="KW-0812">Transmembrane</keyword>
<feature type="transmembrane region" description="Helical" evidence="1">
    <location>
        <begin position="54"/>
        <end position="77"/>
    </location>
</feature>
<accession>A0A940PCG0</accession>
<evidence type="ECO:0000256" key="1">
    <source>
        <dbReference type="SAM" id="Phobius"/>
    </source>
</evidence>
<evidence type="ECO:0000313" key="2">
    <source>
        <dbReference type="EMBL" id="MBP1042250.1"/>
    </source>
</evidence>
<keyword evidence="3" id="KW-1185">Reference proteome</keyword>
<keyword evidence="1" id="KW-1133">Transmembrane helix</keyword>
<reference evidence="2" key="1">
    <citation type="submission" date="2020-12" db="EMBL/GenBank/DDBJ databases">
        <title>Vagococcus allomyrinae sp. nov. and Enterococcus lavae sp. nov., isolated from the larvae of Allomyrina dichotoma.</title>
        <authorList>
            <person name="Lee S.D."/>
        </authorList>
    </citation>
    <scope>NUCLEOTIDE SEQUENCE</scope>
    <source>
        <strain evidence="2">BWB3-3</strain>
    </source>
</reference>
<dbReference type="AlphaFoldDB" id="A0A940PCG0"/>
<organism evidence="2 3">
    <name type="scientific">Vagococcus allomyrinae</name>
    <dbReference type="NCBI Taxonomy" id="2794353"/>
    <lineage>
        <taxon>Bacteria</taxon>
        <taxon>Bacillati</taxon>
        <taxon>Bacillota</taxon>
        <taxon>Bacilli</taxon>
        <taxon>Lactobacillales</taxon>
        <taxon>Enterococcaceae</taxon>
        <taxon>Vagococcus</taxon>
    </lineage>
</organism>
<sequence>MNRLVKLTESLLTFMEQNHRTGFNLLVLLALITVIVHFLSPKNQLEKSEALKQVLLFGGILFILHFLIMIVASLGVVTNNNQFYLANVFGLCIGGYWLLYTLQVKAKKDG</sequence>
<dbReference type="Proteomes" id="UP000674938">
    <property type="component" value="Unassembled WGS sequence"/>
</dbReference>
<proteinExistence type="predicted"/>
<protein>
    <submittedName>
        <fullName evidence="2">Uncharacterized protein</fullName>
    </submittedName>
</protein>
<feature type="transmembrane region" description="Helical" evidence="1">
    <location>
        <begin position="83"/>
        <end position="102"/>
    </location>
</feature>
<name>A0A940PCG0_9ENTE</name>
<dbReference type="RefSeq" id="WP_209529247.1">
    <property type="nucleotide sequence ID" value="NZ_JAEEGA010000009.1"/>
</dbReference>
<evidence type="ECO:0000313" key="3">
    <source>
        <dbReference type="Proteomes" id="UP000674938"/>
    </source>
</evidence>
<feature type="transmembrane region" description="Helical" evidence="1">
    <location>
        <begin position="20"/>
        <end position="39"/>
    </location>
</feature>
<keyword evidence="1" id="KW-0472">Membrane</keyword>